<dbReference type="OrthoDB" id="5410062at2"/>
<evidence type="ECO:0008006" key="3">
    <source>
        <dbReference type="Google" id="ProtNLM"/>
    </source>
</evidence>
<dbReference type="Proteomes" id="UP000291562">
    <property type="component" value="Chromosome"/>
</dbReference>
<accession>A0A411HF45</accession>
<protein>
    <recommendedName>
        <fullName evidence="3">Right-handed parallel beta-helix repeat-containing protein</fullName>
    </recommendedName>
</protein>
<gene>
    <name evidence="1" type="ORF">ELE36_01020</name>
</gene>
<keyword evidence="2" id="KW-1185">Reference proteome</keyword>
<dbReference type="KEGG" id="xbc:ELE36_01020"/>
<dbReference type="RefSeq" id="WP_129831329.1">
    <property type="nucleotide sequence ID" value="NZ_CP035704.1"/>
</dbReference>
<evidence type="ECO:0000313" key="2">
    <source>
        <dbReference type="Proteomes" id="UP000291562"/>
    </source>
</evidence>
<dbReference type="EMBL" id="CP035704">
    <property type="protein sequence ID" value="QBB69074.1"/>
    <property type="molecule type" value="Genomic_DNA"/>
</dbReference>
<name>A0A411HF45_9GAMM</name>
<dbReference type="AlphaFoldDB" id="A0A411HF45"/>
<dbReference type="SUPFAM" id="SSF51126">
    <property type="entry name" value="Pectin lyase-like"/>
    <property type="match status" value="1"/>
</dbReference>
<proteinExistence type="predicted"/>
<sequence>MVTNLRPISSHCRDDLRTGFLRGLATLALVTSASVSAGTYCVHNAGELQAALVDVGNLGIANGHANTLLLTSGTFVATPTFFVNQTSGFEIDMSGGYDATCSTHDRTPGATKLDGGGVTQVLNVQTNGIFSLTHITIQNGLHNGSAGGGAQIYLAPPQPSSNPDAVVTLDDNIVRNNSTTYASGGLTVYGKGTLHFDNNLFVGNTAPNAAAWAISMDQGSVVYVSNNTMTGNTNTSTGAPTSSINSGGTIAAYLVNNISYANTGAYDFYIGVNTAQLFNNDYAALSGLVVASSSGNVIGIDPQFVGAGDYHLQATSPLLDIGLLSVPGGLPALDIEGHSRTFANKIDLGAYQHGDGIFANGFEL</sequence>
<organism evidence="1 2">
    <name type="scientific">Pseudolysobacter antarcticus</name>
    <dbReference type="NCBI Taxonomy" id="2511995"/>
    <lineage>
        <taxon>Bacteria</taxon>
        <taxon>Pseudomonadati</taxon>
        <taxon>Pseudomonadota</taxon>
        <taxon>Gammaproteobacteria</taxon>
        <taxon>Lysobacterales</taxon>
        <taxon>Rhodanobacteraceae</taxon>
        <taxon>Pseudolysobacter</taxon>
    </lineage>
</organism>
<evidence type="ECO:0000313" key="1">
    <source>
        <dbReference type="EMBL" id="QBB69074.1"/>
    </source>
</evidence>
<reference evidence="1 2" key="1">
    <citation type="submission" date="2019-01" db="EMBL/GenBank/DDBJ databases">
        <title>Pseudolysobacter antarctica gen. nov., sp. nov., isolated from Fildes Peninsula, Antarctica.</title>
        <authorList>
            <person name="Wei Z."/>
            <person name="Peng F."/>
        </authorList>
    </citation>
    <scope>NUCLEOTIDE SEQUENCE [LARGE SCALE GENOMIC DNA]</scope>
    <source>
        <strain evidence="1 2">AQ6-296</strain>
    </source>
</reference>
<dbReference type="InterPro" id="IPR011050">
    <property type="entry name" value="Pectin_lyase_fold/virulence"/>
</dbReference>